<dbReference type="InterPro" id="IPR000719">
    <property type="entry name" value="Prot_kinase_dom"/>
</dbReference>
<sequence>LTEPAFLHWSAGRVKVLLQLTPRLPDTPSDLLLHPTFQPSFQSEGKPPVAKHSSAALPCSSSTLEGGRMLRDVQTEAPFHLKECQEEVTRKNRQQASVGSERLVKEHRDPAPKSSRDKGPQIVGEKRLQLMMELCEKLPGVRLQPMIKKSVEWKKHVEDNSSMMKRFQESRVELEKVAIKQINLQKQPKKELIINEILVMKDTAMLPMLCVHAPHIHVVTETFMDEAQIAAVCREITPEQSKHSTMVGTPYWMAPEVVTCKAYGPKVDIWSLAIMAIEMVEGKPPYLNENPLRWYCGDVRPQGSLRRLEGNLHARLLTPRLPDTPSDLLLPPTFQPSFQSEGKPPVAKHCSAALPCSSSTLEGGRMLR</sequence>
<comment type="caution">
    <text evidence="7">The sequence shown here is derived from an EMBL/GenBank/DDBJ whole genome shotgun (WGS) entry which is preliminary data.</text>
</comment>
<keyword evidence="4" id="KW-0067">ATP-binding</keyword>
<feature type="region of interest" description="Disordered" evidence="5">
    <location>
        <begin position="86"/>
        <end position="122"/>
    </location>
</feature>
<dbReference type="PANTHER" id="PTHR45832">
    <property type="entry name" value="SERINE/THREONINE-PROTEIN KINASE SAMKA-RELATED-RELATED"/>
    <property type="match status" value="1"/>
</dbReference>
<evidence type="ECO:0000256" key="5">
    <source>
        <dbReference type="SAM" id="MobiDB-lite"/>
    </source>
</evidence>
<evidence type="ECO:0000259" key="6">
    <source>
        <dbReference type="PROSITE" id="PS50011"/>
    </source>
</evidence>
<dbReference type="GO" id="GO:0005524">
    <property type="term" value="F:ATP binding"/>
    <property type="evidence" value="ECO:0007669"/>
    <property type="project" value="UniProtKB-KW"/>
</dbReference>
<dbReference type="OrthoDB" id="2914378at2759"/>
<keyword evidence="3" id="KW-0547">Nucleotide-binding</keyword>
<evidence type="ECO:0000256" key="3">
    <source>
        <dbReference type="ARBA" id="ARBA00022741"/>
    </source>
</evidence>
<protein>
    <recommendedName>
        <fullName evidence="2">non-specific serine/threonine protein kinase</fullName>
        <ecNumber evidence="2">2.7.11.1</ecNumber>
    </recommendedName>
</protein>
<feature type="domain" description="Protein kinase" evidence="6">
    <location>
        <begin position="26"/>
        <end position="368"/>
    </location>
</feature>
<organism evidence="7 8">
    <name type="scientific">Muraenolepis orangiensis</name>
    <name type="common">Patagonian moray cod</name>
    <dbReference type="NCBI Taxonomy" id="630683"/>
    <lineage>
        <taxon>Eukaryota</taxon>
        <taxon>Metazoa</taxon>
        <taxon>Chordata</taxon>
        <taxon>Craniata</taxon>
        <taxon>Vertebrata</taxon>
        <taxon>Euteleostomi</taxon>
        <taxon>Actinopterygii</taxon>
        <taxon>Neopterygii</taxon>
        <taxon>Teleostei</taxon>
        <taxon>Neoteleostei</taxon>
        <taxon>Acanthomorphata</taxon>
        <taxon>Zeiogadaria</taxon>
        <taxon>Gadariae</taxon>
        <taxon>Gadiformes</taxon>
        <taxon>Muraenolepidoidei</taxon>
        <taxon>Muraenolepididae</taxon>
        <taxon>Muraenolepis</taxon>
    </lineage>
</organism>
<dbReference type="AlphaFoldDB" id="A0A9Q0IXN7"/>
<accession>A0A9Q0IXN7</accession>
<dbReference type="InterPro" id="IPR011009">
    <property type="entry name" value="Kinase-like_dom_sf"/>
</dbReference>
<evidence type="ECO:0000313" key="7">
    <source>
        <dbReference type="EMBL" id="KAJ3613723.1"/>
    </source>
</evidence>
<feature type="non-terminal residue" evidence="7">
    <location>
        <position position="368"/>
    </location>
</feature>
<dbReference type="Pfam" id="PF00069">
    <property type="entry name" value="Pkinase"/>
    <property type="match status" value="1"/>
</dbReference>
<evidence type="ECO:0000313" key="8">
    <source>
        <dbReference type="Proteomes" id="UP001148018"/>
    </source>
</evidence>
<dbReference type="GO" id="GO:0004674">
    <property type="term" value="F:protein serine/threonine kinase activity"/>
    <property type="evidence" value="ECO:0007669"/>
    <property type="project" value="UniProtKB-EC"/>
</dbReference>
<keyword evidence="8" id="KW-1185">Reference proteome</keyword>
<dbReference type="Gene3D" id="3.30.200.20">
    <property type="entry name" value="Phosphorylase Kinase, domain 1"/>
    <property type="match status" value="1"/>
</dbReference>
<dbReference type="EMBL" id="JANIIK010000035">
    <property type="protein sequence ID" value="KAJ3613723.1"/>
    <property type="molecule type" value="Genomic_DNA"/>
</dbReference>
<evidence type="ECO:0000256" key="2">
    <source>
        <dbReference type="ARBA" id="ARBA00012513"/>
    </source>
</evidence>
<dbReference type="SUPFAM" id="SSF56112">
    <property type="entry name" value="Protein kinase-like (PK-like)"/>
    <property type="match status" value="1"/>
</dbReference>
<dbReference type="PROSITE" id="PS50011">
    <property type="entry name" value="PROTEIN_KINASE_DOM"/>
    <property type="match status" value="1"/>
</dbReference>
<proteinExistence type="inferred from homology"/>
<dbReference type="EC" id="2.7.11.1" evidence="2"/>
<evidence type="ECO:0000256" key="4">
    <source>
        <dbReference type="ARBA" id="ARBA00022840"/>
    </source>
</evidence>
<name>A0A9Q0IXN7_9TELE</name>
<feature type="compositionally biased region" description="Basic and acidic residues" evidence="5">
    <location>
        <begin position="102"/>
        <end position="122"/>
    </location>
</feature>
<dbReference type="InterPro" id="IPR051931">
    <property type="entry name" value="PAK3-like"/>
</dbReference>
<comment type="similarity">
    <text evidence="1">Belongs to the protein kinase superfamily. STE Ser/Thr protein kinase family. STE20 subfamily.</text>
</comment>
<dbReference type="Proteomes" id="UP001148018">
    <property type="component" value="Unassembled WGS sequence"/>
</dbReference>
<reference evidence="7" key="1">
    <citation type="submission" date="2022-07" db="EMBL/GenBank/DDBJ databases">
        <title>Chromosome-level genome of Muraenolepis orangiensis.</title>
        <authorList>
            <person name="Kim J."/>
        </authorList>
    </citation>
    <scope>NUCLEOTIDE SEQUENCE</scope>
    <source>
        <strain evidence="7">KU_S4_2022</strain>
        <tissue evidence="7">Muscle</tissue>
    </source>
</reference>
<dbReference type="Gene3D" id="1.10.510.10">
    <property type="entry name" value="Transferase(Phosphotransferase) domain 1"/>
    <property type="match status" value="1"/>
</dbReference>
<evidence type="ECO:0000256" key="1">
    <source>
        <dbReference type="ARBA" id="ARBA00008874"/>
    </source>
</evidence>
<gene>
    <name evidence="7" type="ORF">NHX12_019969</name>
</gene>
<dbReference type="PANTHER" id="PTHR45832:SF22">
    <property type="entry name" value="SERINE_THREONINE-PROTEIN KINASE SAMKA-RELATED"/>
    <property type="match status" value="1"/>
</dbReference>
<feature type="non-terminal residue" evidence="7">
    <location>
        <position position="1"/>
    </location>
</feature>
<dbReference type="SMART" id="SM00220">
    <property type="entry name" value="S_TKc"/>
    <property type="match status" value="1"/>
</dbReference>